<dbReference type="STRING" id="551987.SAMN05192549_10735"/>
<name>A0A1M7QGN5_9BURK</name>
<gene>
    <name evidence="1" type="ORF">SAMN05192549_10735</name>
</gene>
<organism evidence="1 2">
    <name type="scientific">Duganella sacchari</name>
    <dbReference type="NCBI Taxonomy" id="551987"/>
    <lineage>
        <taxon>Bacteria</taxon>
        <taxon>Pseudomonadati</taxon>
        <taxon>Pseudomonadota</taxon>
        <taxon>Betaproteobacteria</taxon>
        <taxon>Burkholderiales</taxon>
        <taxon>Oxalobacteraceae</taxon>
        <taxon>Telluria group</taxon>
        <taxon>Duganella</taxon>
    </lineage>
</organism>
<dbReference type="AlphaFoldDB" id="A0A1M7QGN5"/>
<dbReference type="OrthoDB" id="9932266at2"/>
<protein>
    <submittedName>
        <fullName evidence="1">Uncharacterized protein</fullName>
    </submittedName>
</protein>
<evidence type="ECO:0000313" key="2">
    <source>
        <dbReference type="Proteomes" id="UP000184339"/>
    </source>
</evidence>
<evidence type="ECO:0000313" key="1">
    <source>
        <dbReference type="EMBL" id="SHN30118.1"/>
    </source>
</evidence>
<sequence length="101" mass="11570">MPLDFALLAQDGTPVEVVPISMAEHEELIAYARELKLFRILRFHDYFEDVDTTTIELPGLQKEITTMAHRYPTAKPSFLNDLQRLVALAITRHQTLYAIAD</sequence>
<reference evidence="2" key="1">
    <citation type="submission" date="2016-11" db="EMBL/GenBank/DDBJ databases">
        <authorList>
            <person name="Varghese N."/>
            <person name="Submissions S."/>
        </authorList>
    </citation>
    <scope>NUCLEOTIDE SEQUENCE [LARGE SCALE GENOMIC DNA]</scope>
    <source>
        <strain evidence="2">Sac-22</strain>
    </source>
</reference>
<dbReference type="RefSeq" id="WP_072786240.1">
    <property type="nucleotide sequence ID" value="NZ_FRCX01000007.1"/>
</dbReference>
<proteinExistence type="predicted"/>
<keyword evidence="2" id="KW-1185">Reference proteome</keyword>
<dbReference type="EMBL" id="FRCX01000007">
    <property type="protein sequence ID" value="SHN30118.1"/>
    <property type="molecule type" value="Genomic_DNA"/>
</dbReference>
<accession>A0A1M7QGN5</accession>
<dbReference type="Proteomes" id="UP000184339">
    <property type="component" value="Unassembled WGS sequence"/>
</dbReference>